<dbReference type="Proteomes" id="UP000199013">
    <property type="component" value="Unassembled WGS sequence"/>
</dbReference>
<sequence>MVCRRCRTGATSRRRTARVRDRGDPRLHRADALTQNAERLAWRTAAAVGAITTDDRAVIRRHAPSAVVHHLPNGADHLHAVPLPCMEASANDLLFVGNFAYPPSQDAARWLLTTIFPTVALNRPSTALTFVGSAPPAWLREAAQADSRVRVTGPVPDLAGWLDAAQVVVCPLRIGGGVKVKVLEALSRGRAVVTTSVGSQGLGDLPAGAIIVRNDAPSLAQACLGLLTSAESRRSQQQRARDAALLLPTWDQAAEALARAWDSRAGITHRPDLAVTPG</sequence>
<protein>
    <submittedName>
        <fullName evidence="1">Putative secreted protein</fullName>
    </submittedName>
</protein>
<reference evidence="2" key="1">
    <citation type="submission" date="2016-02" db="EMBL/GenBank/DDBJ databases">
        <authorList>
            <person name="Wibberg D."/>
        </authorList>
    </citation>
    <scope>NUCLEOTIDE SEQUENCE [LARGE SCALE GENOMIC DNA]</scope>
</reference>
<evidence type="ECO:0000313" key="1">
    <source>
        <dbReference type="EMBL" id="SBW25359.1"/>
    </source>
</evidence>
<accession>A0A1C3P6D1</accession>
<dbReference type="PANTHER" id="PTHR12526:SF600">
    <property type="entry name" value="GLYCOSYL TRANSFERASE GROUP 1"/>
    <property type="match status" value="1"/>
</dbReference>
<dbReference type="Gene3D" id="3.40.50.2000">
    <property type="entry name" value="Glycogen Phosphorylase B"/>
    <property type="match status" value="2"/>
</dbReference>
<evidence type="ECO:0000313" key="2">
    <source>
        <dbReference type="Proteomes" id="UP000199013"/>
    </source>
</evidence>
<keyword evidence="2" id="KW-1185">Reference proteome</keyword>
<organism evidence="1 2">
    <name type="scientific">Candidatus Protofrankia californiensis</name>
    <dbReference type="NCBI Taxonomy" id="1839754"/>
    <lineage>
        <taxon>Bacteria</taxon>
        <taxon>Bacillati</taxon>
        <taxon>Actinomycetota</taxon>
        <taxon>Actinomycetes</taxon>
        <taxon>Frankiales</taxon>
        <taxon>Frankiaceae</taxon>
        <taxon>Protofrankia</taxon>
    </lineage>
</organism>
<gene>
    <name evidence="1" type="ORF">FDG2_4520</name>
</gene>
<dbReference type="GO" id="GO:0016757">
    <property type="term" value="F:glycosyltransferase activity"/>
    <property type="evidence" value="ECO:0007669"/>
    <property type="project" value="TreeGrafter"/>
</dbReference>
<name>A0A1C3P6D1_9ACTN</name>
<proteinExistence type="predicted"/>
<dbReference type="SUPFAM" id="SSF53756">
    <property type="entry name" value="UDP-Glycosyltransferase/glycogen phosphorylase"/>
    <property type="match status" value="1"/>
</dbReference>
<dbReference type="Pfam" id="PF13692">
    <property type="entry name" value="Glyco_trans_1_4"/>
    <property type="match status" value="1"/>
</dbReference>
<dbReference type="EMBL" id="FLUV01001890">
    <property type="protein sequence ID" value="SBW25359.1"/>
    <property type="molecule type" value="Genomic_DNA"/>
</dbReference>
<dbReference type="AlphaFoldDB" id="A0A1C3P6D1"/>
<dbReference type="PANTHER" id="PTHR12526">
    <property type="entry name" value="GLYCOSYLTRANSFERASE"/>
    <property type="match status" value="1"/>
</dbReference>